<dbReference type="InterPro" id="IPR041698">
    <property type="entry name" value="Methyltransf_25"/>
</dbReference>
<dbReference type="SUPFAM" id="SSF53335">
    <property type="entry name" value="S-adenosyl-L-methionine-dependent methyltransferases"/>
    <property type="match status" value="1"/>
</dbReference>
<dbReference type="Pfam" id="PF13649">
    <property type="entry name" value="Methyltransf_25"/>
    <property type="match status" value="1"/>
</dbReference>
<dbReference type="CDD" id="cd02440">
    <property type="entry name" value="AdoMet_MTases"/>
    <property type="match status" value="1"/>
</dbReference>
<protein>
    <submittedName>
        <fullName evidence="4">Ubiquinone/menaquinone biosynthesis C-methylase UbiE</fullName>
    </submittedName>
</protein>
<proteinExistence type="predicted"/>
<feature type="domain" description="Methyltransferase" evidence="3">
    <location>
        <begin position="58"/>
        <end position="155"/>
    </location>
</feature>
<name>A0A369C3Q6_9GAMM</name>
<evidence type="ECO:0000313" key="5">
    <source>
        <dbReference type="Proteomes" id="UP000252707"/>
    </source>
</evidence>
<dbReference type="EMBL" id="QPJY01000009">
    <property type="protein sequence ID" value="RCX26514.1"/>
    <property type="molecule type" value="Genomic_DNA"/>
</dbReference>
<keyword evidence="2" id="KW-0808">Transferase</keyword>
<keyword evidence="4" id="KW-0830">Ubiquinone</keyword>
<dbReference type="GO" id="GO:0032259">
    <property type="term" value="P:methylation"/>
    <property type="evidence" value="ECO:0007669"/>
    <property type="project" value="UniProtKB-KW"/>
</dbReference>
<dbReference type="PANTHER" id="PTHR43861">
    <property type="entry name" value="TRANS-ACONITATE 2-METHYLTRANSFERASE-RELATED"/>
    <property type="match status" value="1"/>
</dbReference>
<sequence length="288" mass="31067">MTGNQPIFDPIRYKQTTREQWERAAEAWYRWGPLLHRWLGPATERMLDLAGIGEGARVLDVAAGAGEQTLAVARRVGAGGRVLATDISPAILAYAESSARAEGHGNVTTRELDGENLTELEAGAFDAVISRVGMIYFPNQQKALGGMKHAVKPGGRVAAIVYSTAERNPFFSVPVSIIRRRANLPPPLPGQPGPFSLGAPGVLERAFADAGFRDLRVETLDAPIELDSAGECLRFEKESFGALHQMLSGLDDGEQEAAWEEIEQALGEFERDGSFVGPCELVLAVGTR</sequence>
<comment type="caution">
    <text evidence="4">The sequence shown here is derived from an EMBL/GenBank/DDBJ whole genome shotgun (WGS) entry which is preliminary data.</text>
</comment>
<keyword evidence="5" id="KW-1185">Reference proteome</keyword>
<dbReference type="PANTHER" id="PTHR43861:SF1">
    <property type="entry name" value="TRANS-ACONITATE 2-METHYLTRANSFERASE"/>
    <property type="match status" value="1"/>
</dbReference>
<evidence type="ECO:0000256" key="2">
    <source>
        <dbReference type="ARBA" id="ARBA00022679"/>
    </source>
</evidence>
<reference evidence="4 5" key="1">
    <citation type="submission" date="2018-07" db="EMBL/GenBank/DDBJ databases">
        <title>Genomic Encyclopedia of Type Strains, Phase IV (KMG-IV): sequencing the most valuable type-strain genomes for metagenomic binning, comparative biology and taxonomic classification.</title>
        <authorList>
            <person name="Goeker M."/>
        </authorList>
    </citation>
    <scope>NUCLEOTIDE SEQUENCE [LARGE SCALE GENOMIC DNA]</scope>
    <source>
        <strain evidence="4 5">DSM 26407</strain>
    </source>
</reference>
<organism evidence="4 5">
    <name type="scientific">Thioalbus denitrificans</name>
    <dbReference type="NCBI Taxonomy" id="547122"/>
    <lineage>
        <taxon>Bacteria</taxon>
        <taxon>Pseudomonadati</taxon>
        <taxon>Pseudomonadota</taxon>
        <taxon>Gammaproteobacteria</taxon>
        <taxon>Chromatiales</taxon>
        <taxon>Ectothiorhodospiraceae</taxon>
        <taxon>Thioalbus</taxon>
    </lineage>
</organism>
<accession>A0A369C3Q6</accession>
<dbReference type="Gene3D" id="3.40.50.150">
    <property type="entry name" value="Vaccinia Virus protein VP39"/>
    <property type="match status" value="1"/>
</dbReference>
<dbReference type="RefSeq" id="WP_114280595.1">
    <property type="nucleotide sequence ID" value="NZ_QPJY01000009.1"/>
</dbReference>
<gene>
    <name evidence="4" type="ORF">DFQ59_10943</name>
</gene>
<dbReference type="OrthoDB" id="9795634at2"/>
<evidence type="ECO:0000259" key="3">
    <source>
        <dbReference type="Pfam" id="PF13649"/>
    </source>
</evidence>
<dbReference type="AlphaFoldDB" id="A0A369C3Q6"/>
<keyword evidence="1 4" id="KW-0489">Methyltransferase</keyword>
<dbReference type="Proteomes" id="UP000252707">
    <property type="component" value="Unassembled WGS sequence"/>
</dbReference>
<evidence type="ECO:0000313" key="4">
    <source>
        <dbReference type="EMBL" id="RCX26514.1"/>
    </source>
</evidence>
<evidence type="ECO:0000256" key="1">
    <source>
        <dbReference type="ARBA" id="ARBA00022603"/>
    </source>
</evidence>
<dbReference type="InterPro" id="IPR029063">
    <property type="entry name" value="SAM-dependent_MTases_sf"/>
</dbReference>
<dbReference type="GO" id="GO:0008168">
    <property type="term" value="F:methyltransferase activity"/>
    <property type="evidence" value="ECO:0007669"/>
    <property type="project" value="UniProtKB-KW"/>
</dbReference>